<dbReference type="PANTHER" id="PTHR15683:SF8">
    <property type="entry name" value="SCAFFOLD ATTACHMENT FACTOR B, ISOFORM B"/>
    <property type="match status" value="1"/>
</dbReference>
<dbReference type="SMART" id="SM00513">
    <property type="entry name" value="SAP"/>
    <property type="match status" value="1"/>
</dbReference>
<organism evidence="8 9">
    <name type="scientific">Cimex lectularius</name>
    <name type="common">Bed bug</name>
    <name type="synonym">Acanthia lectularia</name>
    <dbReference type="NCBI Taxonomy" id="79782"/>
    <lineage>
        <taxon>Eukaryota</taxon>
        <taxon>Metazoa</taxon>
        <taxon>Ecdysozoa</taxon>
        <taxon>Arthropoda</taxon>
        <taxon>Hexapoda</taxon>
        <taxon>Insecta</taxon>
        <taxon>Pterygota</taxon>
        <taxon>Neoptera</taxon>
        <taxon>Paraneoptera</taxon>
        <taxon>Hemiptera</taxon>
        <taxon>Heteroptera</taxon>
        <taxon>Panheteroptera</taxon>
        <taxon>Cimicomorpha</taxon>
        <taxon>Cimicidae</taxon>
        <taxon>Cimex</taxon>
    </lineage>
</organism>
<reference evidence="8" key="1">
    <citation type="submission" date="2022-01" db="UniProtKB">
        <authorList>
            <consortium name="EnsemblMetazoa"/>
        </authorList>
    </citation>
    <scope>IDENTIFICATION</scope>
</reference>
<name>A0A8I6SPR8_CIMLE</name>
<dbReference type="SUPFAM" id="SSF54928">
    <property type="entry name" value="RNA-binding domain, RBD"/>
    <property type="match status" value="1"/>
</dbReference>
<dbReference type="AlphaFoldDB" id="A0A8I6SPR8"/>
<dbReference type="Gene3D" id="1.10.720.30">
    <property type="entry name" value="SAP domain"/>
    <property type="match status" value="1"/>
</dbReference>
<dbReference type="PANTHER" id="PTHR15683">
    <property type="entry name" value="SCAFFOLD ATTACHMENT FACTOR B-RELATED"/>
    <property type="match status" value="1"/>
</dbReference>
<feature type="compositionally biased region" description="Basic and acidic residues" evidence="5">
    <location>
        <begin position="377"/>
        <end position="389"/>
    </location>
</feature>
<dbReference type="InterPro" id="IPR003034">
    <property type="entry name" value="SAP_dom"/>
</dbReference>
<keyword evidence="9" id="KW-1185">Reference proteome</keyword>
<comment type="subcellular location">
    <subcellularLocation>
        <location evidence="1">Nucleus</location>
    </subcellularLocation>
</comment>
<evidence type="ECO:0000259" key="6">
    <source>
        <dbReference type="PROSITE" id="PS50102"/>
    </source>
</evidence>
<dbReference type="OrthoDB" id="6159259at2759"/>
<keyword evidence="3" id="KW-0539">Nucleus</keyword>
<evidence type="ECO:0000313" key="8">
    <source>
        <dbReference type="EnsemblMetazoa" id="XP_024085592.1"/>
    </source>
</evidence>
<feature type="region of interest" description="Disordered" evidence="5">
    <location>
        <begin position="355"/>
        <end position="512"/>
    </location>
</feature>
<feature type="compositionally biased region" description="Basic and acidic residues" evidence="5">
    <location>
        <begin position="659"/>
        <end position="688"/>
    </location>
</feature>
<dbReference type="Proteomes" id="UP000494040">
    <property type="component" value="Unassembled WGS sequence"/>
</dbReference>
<feature type="compositionally biased region" description="Polar residues" evidence="5">
    <location>
        <begin position="702"/>
        <end position="717"/>
    </location>
</feature>
<dbReference type="GO" id="GO:0005634">
    <property type="term" value="C:nucleus"/>
    <property type="evidence" value="ECO:0007669"/>
    <property type="project" value="UniProtKB-SubCell"/>
</dbReference>
<evidence type="ECO:0000256" key="5">
    <source>
        <dbReference type="SAM" id="MobiDB-lite"/>
    </source>
</evidence>
<feature type="compositionally biased region" description="Basic and acidic residues" evidence="5">
    <location>
        <begin position="471"/>
        <end position="512"/>
    </location>
</feature>
<dbReference type="Pfam" id="PF00076">
    <property type="entry name" value="RRM_1"/>
    <property type="match status" value="1"/>
</dbReference>
<feature type="compositionally biased region" description="Basic and acidic residues" evidence="5">
    <location>
        <begin position="397"/>
        <end position="410"/>
    </location>
</feature>
<feature type="compositionally biased region" description="Basic and acidic residues" evidence="5">
    <location>
        <begin position="120"/>
        <end position="170"/>
    </location>
</feature>
<feature type="domain" description="SAP" evidence="7">
    <location>
        <begin position="9"/>
        <end position="43"/>
    </location>
</feature>
<accession>A0A8I6SPR8</accession>
<sequence>MSEVDTKKLCELRVVDLKAELEKRDLDTTGVKAVLVKKLKEAMSGEGLDPETYAFTVDSKGSPVKTKKKEENITEEETNKDTSSEKLSELDKTNSEDASKQKEVAVIKTDNVDVADAQLEEVKPCDTNKQEELLKDDKPSTKIREDPIKEELEKEELVYDDLKDEDKVEDKDEYCEEEADEASKPGQATSEKDPEEEEKLELQEKNDVNGMDTEDSIHLTIGEDEEKLMAGEDDVVDKKKEMKDCGRSGNKKQESRKDARNVSPEKSSDEKAKKSTHRNLWVSGLSSVTRATDLKHVFSKVGKVVAAKVVTNAKTPGARCYGFVTMATTEDAQSAIRDLNCTELHGRLISVEAVANKPKNAGTKKPEEKSLTAPSPRRSEERKRKKEDSAIPSGTEDQGRENGGTEEKTESIGGGRTSSVGETGACTTSEGRRSTERRRSTDRRHTSSRDRHRAPRHHSGSESGILSFSQIKEERERQRLREKERALREEDRRRREERERHRIIEKKQRDEALRLEREREKIRIEMARLEKERAELLRMERDRLQREKEDLKRQQLNYFRLEEERRSKRTLSSSRDSYEDRKRQATERRYESAHGPSRDYKKESARRDDGISPPSGRVRYGDSPPASSSRTSRREETSRMKDSMRYSDRPTGTSSSSYRSRDERDRREEGSHRKSESSRMSHRDRYDPTTKSVHRYGVESWAGSSSANNKEFSSVVTGGSGREPPPPAWNGMPGDRKAPPDMNPWARAPPERWASSGSGGSSSMVGSGGGSRGVYPPPMVSNMPMQMSGGPLSYQTSGDRFDAYKPINSMSRKY</sequence>
<feature type="compositionally biased region" description="Basic and acidic residues" evidence="5">
    <location>
        <begin position="68"/>
        <end position="105"/>
    </location>
</feature>
<dbReference type="CTD" id="42958"/>
<dbReference type="EnsemblMetazoa" id="XM_024229824.1">
    <property type="protein sequence ID" value="XP_024085592.1"/>
    <property type="gene ID" value="LOC106661845"/>
</dbReference>
<dbReference type="SUPFAM" id="SSF68906">
    <property type="entry name" value="SAP domain"/>
    <property type="match status" value="1"/>
</dbReference>
<dbReference type="GO" id="GO:0043565">
    <property type="term" value="F:sequence-specific DNA binding"/>
    <property type="evidence" value="ECO:0007669"/>
    <property type="project" value="TreeGrafter"/>
</dbReference>
<evidence type="ECO:0000256" key="4">
    <source>
        <dbReference type="PROSITE-ProRule" id="PRU00176"/>
    </source>
</evidence>
<feature type="compositionally biased region" description="Basic and acidic residues" evidence="5">
    <location>
        <begin position="576"/>
        <end position="610"/>
    </location>
</feature>
<proteinExistence type="predicted"/>
<evidence type="ECO:0000256" key="3">
    <source>
        <dbReference type="ARBA" id="ARBA00023242"/>
    </source>
</evidence>
<feature type="domain" description="RRM" evidence="6">
    <location>
        <begin position="278"/>
        <end position="356"/>
    </location>
</feature>
<dbReference type="GeneID" id="106661845"/>
<feature type="compositionally biased region" description="Basic and acidic residues" evidence="5">
    <location>
        <begin position="430"/>
        <end position="449"/>
    </location>
</feature>
<keyword evidence="2 4" id="KW-0694">RNA-binding</keyword>
<dbReference type="GO" id="GO:0006357">
    <property type="term" value="P:regulation of transcription by RNA polymerase II"/>
    <property type="evidence" value="ECO:0007669"/>
    <property type="project" value="TreeGrafter"/>
</dbReference>
<feature type="compositionally biased region" description="Acidic residues" evidence="5">
    <location>
        <begin position="171"/>
        <end position="180"/>
    </location>
</feature>
<feature type="region of interest" description="Disordered" evidence="5">
    <location>
        <begin position="47"/>
        <end position="279"/>
    </location>
</feature>
<dbReference type="PROSITE" id="PS50800">
    <property type="entry name" value="SAP"/>
    <property type="match status" value="1"/>
</dbReference>
<dbReference type="PROSITE" id="PS50102">
    <property type="entry name" value="RRM"/>
    <property type="match status" value="1"/>
</dbReference>
<feature type="compositionally biased region" description="Basic and acidic residues" evidence="5">
    <location>
        <begin position="542"/>
        <end position="553"/>
    </location>
</feature>
<feature type="compositionally biased region" description="Polar residues" evidence="5">
    <location>
        <begin position="461"/>
        <end position="470"/>
    </location>
</feature>
<dbReference type="GO" id="GO:0050684">
    <property type="term" value="P:regulation of mRNA processing"/>
    <property type="evidence" value="ECO:0007669"/>
    <property type="project" value="TreeGrafter"/>
</dbReference>
<dbReference type="InterPro" id="IPR000504">
    <property type="entry name" value="RRM_dom"/>
</dbReference>
<dbReference type="InterPro" id="IPR036361">
    <property type="entry name" value="SAP_dom_sf"/>
</dbReference>
<dbReference type="GO" id="GO:0003723">
    <property type="term" value="F:RNA binding"/>
    <property type="evidence" value="ECO:0007669"/>
    <property type="project" value="UniProtKB-UniRule"/>
</dbReference>
<feature type="region of interest" description="Disordered" evidence="5">
    <location>
        <begin position="542"/>
        <end position="814"/>
    </location>
</feature>
<dbReference type="Gene3D" id="3.30.70.330">
    <property type="match status" value="1"/>
</dbReference>
<dbReference type="InterPro" id="IPR051738">
    <property type="entry name" value="SAF_Modulators"/>
</dbReference>
<dbReference type="OMA" id="NRYMGGG"/>
<feature type="compositionally biased region" description="Basic and acidic residues" evidence="5">
    <location>
        <begin position="236"/>
        <end position="260"/>
    </location>
</feature>
<evidence type="ECO:0000256" key="1">
    <source>
        <dbReference type="ARBA" id="ARBA00004123"/>
    </source>
</evidence>
<dbReference type="InterPro" id="IPR012677">
    <property type="entry name" value="Nucleotide-bd_a/b_plait_sf"/>
</dbReference>
<protein>
    <recommendedName>
        <fullName evidence="10">Scaffold attachment factor B</fullName>
    </recommendedName>
</protein>
<dbReference type="Pfam" id="PF02037">
    <property type="entry name" value="SAP"/>
    <property type="match status" value="1"/>
</dbReference>
<feature type="compositionally biased region" description="Acidic residues" evidence="5">
    <location>
        <begin position="222"/>
        <end position="235"/>
    </location>
</feature>
<evidence type="ECO:0000256" key="2">
    <source>
        <dbReference type="ARBA" id="ARBA00022884"/>
    </source>
</evidence>
<dbReference type="SMART" id="SM00360">
    <property type="entry name" value="RRM"/>
    <property type="match status" value="1"/>
</dbReference>
<feature type="compositionally biased region" description="Basic and acidic residues" evidence="5">
    <location>
        <begin position="632"/>
        <end position="648"/>
    </location>
</feature>
<evidence type="ECO:0000313" key="9">
    <source>
        <dbReference type="Proteomes" id="UP000494040"/>
    </source>
</evidence>
<dbReference type="RefSeq" id="XP_024085592.1">
    <property type="nucleotide sequence ID" value="XM_024229824.1"/>
</dbReference>
<evidence type="ECO:0000259" key="7">
    <source>
        <dbReference type="PROSITE" id="PS50800"/>
    </source>
</evidence>
<evidence type="ECO:0008006" key="10">
    <source>
        <dbReference type="Google" id="ProtNLM"/>
    </source>
</evidence>
<dbReference type="InterPro" id="IPR035979">
    <property type="entry name" value="RBD_domain_sf"/>
</dbReference>